<dbReference type="Gene3D" id="3.40.630.30">
    <property type="match status" value="1"/>
</dbReference>
<name>A0A897MLY7_9EURY</name>
<dbReference type="GO" id="GO:0016747">
    <property type="term" value="F:acyltransferase activity, transferring groups other than amino-acyl groups"/>
    <property type="evidence" value="ECO:0007669"/>
    <property type="project" value="InterPro"/>
</dbReference>
<dbReference type="InterPro" id="IPR050832">
    <property type="entry name" value="Bact_Acetyltransf"/>
</dbReference>
<organism evidence="4 5">
    <name type="scientific">Natranaeroarchaeum sulfidigenes</name>
    <dbReference type="NCBI Taxonomy" id="2784880"/>
    <lineage>
        <taxon>Archaea</taxon>
        <taxon>Methanobacteriati</taxon>
        <taxon>Methanobacteriota</taxon>
        <taxon>Stenosarchaea group</taxon>
        <taxon>Halobacteria</taxon>
        <taxon>Halobacteriales</taxon>
        <taxon>Natronoarchaeaceae</taxon>
        <taxon>Natranaeroarchaeum</taxon>
    </lineage>
</organism>
<protein>
    <submittedName>
        <fullName evidence="4">Acetyltransferase (GNAT) family</fullName>
    </submittedName>
</protein>
<dbReference type="PROSITE" id="PS51186">
    <property type="entry name" value="GNAT"/>
    <property type="match status" value="1"/>
</dbReference>
<dbReference type="PANTHER" id="PTHR43877">
    <property type="entry name" value="AMINOALKYLPHOSPHONATE N-ACETYLTRANSFERASE-RELATED-RELATED"/>
    <property type="match status" value="1"/>
</dbReference>
<evidence type="ECO:0000259" key="3">
    <source>
        <dbReference type="PROSITE" id="PS51186"/>
    </source>
</evidence>
<evidence type="ECO:0000313" key="5">
    <source>
        <dbReference type="Proteomes" id="UP000663586"/>
    </source>
</evidence>
<dbReference type="SUPFAM" id="SSF55729">
    <property type="entry name" value="Acyl-CoA N-acyltransferases (Nat)"/>
    <property type="match status" value="1"/>
</dbReference>
<dbReference type="RefSeq" id="WP_238478511.1">
    <property type="nucleotide sequence ID" value="NZ_CP064786.1"/>
</dbReference>
<feature type="domain" description="N-acetyltransferase" evidence="3">
    <location>
        <begin position="5"/>
        <end position="164"/>
    </location>
</feature>
<sequence length="177" mass="20342">MSDELTVRRYRPGETDRIETVMEAAHRAADAWIPGVDDHDSVVDGYFSDGELLVGTVDGKIVGTIAYRTPGDLLRELLDDVDTTTAQLERFNVLPEYQREGHGTRLYEELERRARADGYEELVLHTTHRQTAAQHFYRVNGFREVCRVEVTRFARPFELLCYRTSIDDSSPFDPYPV</sequence>
<evidence type="ECO:0000256" key="1">
    <source>
        <dbReference type="ARBA" id="ARBA00022679"/>
    </source>
</evidence>
<dbReference type="GeneID" id="70683529"/>
<dbReference type="CDD" id="cd04301">
    <property type="entry name" value="NAT_SF"/>
    <property type="match status" value="1"/>
</dbReference>
<dbReference type="Pfam" id="PF00583">
    <property type="entry name" value="Acetyltransf_1"/>
    <property type="match status" value="1"/>
</dbReference>
<keyword evidence="2" id="KW-0012">Acyltransferase</keyword>
<dbReference type="KEGG" id="hara:AArcS_0141"/>
<accession>A0A897MLY7</accession>
<dbReference type="InterPro" id="IPR000182">
    <property type="entry name" value="GNAT_dom"/>
</dbReference>
<gene>
    <name evidence="4" type="primary">rimI</name>
    <name evidence="4" type="ORF">AArcS_0141</name>
</gene>
<reference evidence="4" key="1">
    <citation type="submission" date="2020-11" db="EMBL/GenBank/DDBJ databases">
        <title>Carbohydrate-dependent, anaerobic sulfur respiration: A novel catabolism in halophilic archaea.</title>
        <authorList>
            <person name="Sorokin D.Y."/>
            <person name="Messina E."/>
            <person name="Smedile F."/>
            <person name="La Cono V."/>
            <person name="Hallsworth J.E."/>
            <person name="Yakimov M.M."/>
        </authorList>
    </citation>
    <scope>NUCLEOTIDE SEQUENCE</scope>
    <source>
        <strain evidence="4">AArc-S</strain>
    </source>
</reference>
<proteinExistence type="predicted"/>
<dbReference type="EMBL" id="CP064786">
    <property type="protein sequence ID" value="QSG01381.1"/>
    <property type="molecule type" value="Genomic_DNA"/>
</dbReference>
<evidence type="ECO:0000256" key="2">
    <source>
        <dbReference type="ARBA" id="ARBA00023315"/>
    </source>
</evidence>
<keyword evidence="1 4" id="KW-0808">Transferase</keyword>
<dbReference type="Proteomes" id="UP000663586">
    <property type="component" value="Chromosome"/>
</dbReference>
<dbReference type="AlphaFoldDB" id="A0A897MLY7"/>
<evidence type="ECO:0000313" key="4">
    <source>
        <dbReference type="EMBL" id="QSG01381.1"/>
    </source>
</evidence>
<keyword evidence="5" id="KW-1185">Reference proteome</keyword>
<dbReference type="InterPro" id="IPR016181">
    <property type="entry name" value="Acyl_CoA_acyltransferase"/>
</dbReference>